<dbReference type="RefSeq" id="WP_168872832.1">
    <property type="nucleotide sequence ID" value="NZ_JABAIA010000002.1"/>
</dbReference>
<dbReference type="AlphaFoldDB" id="A0A847RY52"/>
<accession>A0A847RY52</accession>
<dbReference type="SUPFAM" id="SSF69349">
    <property type="entry name" value="Phage fibre proteins"/>
    <property type="match status" value="1"/>
</dbReference>
<evidence type="ECO:0000313" key="1">
    <source>
        <dbReference type="EMBL" id="NLR66934.1"/>
    </source>
</evidence>
<organism evidence="1 2">
    <name type="scientific">Chitinophaga varians</name>
    <dbReference type="NCBI Taxonomy" id="2202339"/>
    <lineage>
        <taxon>Bacteria</taxon>
        <taxon>Pseudomonadati</taxon>
        <taxon>Bacteroidota</taxon>
        <taxon>Chitinophagia</taxon>
        <taxon>Chitinophagales</taxon>
        <taxon>Chitinophagaceae</taxon>
        <taxon>Chitinophaga</taxon>
    </lineage>
</organism>
<dbReference type="EMBL" id="JABAIA010000002">
    <property type="protein sequence ID" value="NLR66934.1"/>
    <property type="molecule type" value="Genomic_DNA"/>
</dbReference>
<sequence length="488" mass="52851">MALQNRNRLKSWFETGDYPTQQQFWDLMDSYFHLTEDQLPIDNIAGLRAILNAKADQEAIANHVASQSNPHNVTKAQVGLANVPNTVSDATDQNASDVLATSAAVYQLNSKISEQAGAIKAEMDNKLQTKASLDSTTGKIVISQLPDAVLGNVKFKGFYATVKDLISSSDTTIDGQPLPAAGAVNLGWYFLINEAGNYNGEAYKTGDWIISNGTAGWKKVSNTDAVVSVNNKIGAVVLDKTDVGLGNADNTKDIDKPVSTAQQAVLNTKANNTDVVHLTGNETVAGEKTFGNFAFFNSSICLNKSDGYKNTGNGYAIYGSSAGLAIKDSALSYDSFFKFSNTGARTFNFPDKSGTIALATDVPAYEDGTWVPTLDPVNSSPDYKIWRLDKAGYARIGKMVIITLEVLLQRFQVTDALQVITFRGLPFGSASTSLRGFDNAGANPNDTTVKRYADLTSIGFIRFWDAAYNTAKKDDIVWIRHLHTYMSV</sequence>
<name>A0A847RY52_9BACT</name>
<gene>
    <name evidence="1" type="ORF">HGH92_21680</name>
</gene>
<comment type="caution">
    <text evidence="1">The sequence shown here is derived from an EMBL/GenBank/DDBJ whole genome shotgun (WGS) entry which is preliminary data.</text>
</comment>
<dbReference type="Gene3D" id="6.10.140.2190">
    <property type="match status" value="1"/>
</dbReference>
<protein>
    <recommendedName>
        <fullName evidence="3">Tail fiber protein</fullName>
    </recommendedName>
</protein>
<keyword evidence="2" id="KW-1185">Reference proteome</keyword>
<dbReference type="Proteomes" id="UP000570474">
    <property type="component" value="Unassembled WGS sequence"/>
</dbReference>
<evidence type="ECO:0008006" key="3">
    <source>
        <dbReference type="Google" id="ProtNLM"/>
    </source>
</evidence>
<proteinExistence type="predicted"/>
<evidence type="ECO:0000313" key="2">
    <source>
        <dbReference type="Proteomes" id="UP000570474"/>
    </source>
</evidence>
<reference evidence="1 2" key="1">
    <citation type="submission" date="2020-04" db="EMBL/GenBank/DDBJ databases">
        <authorList>
            <person name="Yin C."/>
        </authorList>
    </citation>
    <scope>NUCLEOTIDE SEQUENCE [LARGE SCALE GENOMIC DNA]</scope>
    <source>
        <strain evidence="1 2">Ae27</strain>
    </source>
</reference>